<accession>A0A0B6Y7K2</accession>
<sequence>MIYHWRLSLENEDGDVCCMSTGTLTRTANGKRGPRTQMKHGDKLKREFKNYGLK</sequence>
<protein>
    <submittedName>
        <fullName evidence="1">Uncharacterized protein</fullName>
    </submittedName>
</protein>
<name>A0A0B6Y7K2_9EUPU</name>
<gene>
    <name evidence="1" type="primary">ORF16363</name>
</gene>
<proteinExistence type="predicted"/>
<reference evidence="1" key="1">
    <citation type="submission" date="2014-12" db="EMBL/GenBank/DDBJ databases">
        <title>Insight into the proteome of Arion vulgaris.</title>
        <authorList>
            <person name="Aradska J."/>
            <person name="Bulat T."/>
            <person name="Smidak R."/>
            <person name="Sarate P."/>
            <person name="Gangsoo J."/>
            <person name="Sialana F."/>
            <person name="Bilban M."/>
            <person name="Lubec G."/>
        </authorList>
    </citation>
    <scope>NUCLEOTIDE SEQUENCE</scope>
    <source>
        <tissue evidence="1">Skin</tissue>
    </source>
</reference>
<dbReference type="EMBL" id="HACG01005462">
    <property type="protein sequence ID" value="CEK52327.1"/>
    <property type="molecule type" value="Transcribed_RNA"/>
</dbReference>
<evidence type="ECO:0000313" key="1">
    <source>
        <dbReference type="EMBL" id="CEK52327.1"/>
    </source>
</evidence>
<organism evidence="1">
    <name type="scientific">Arion vulgaris</name>
    <dbReference type="NCBI Taxonomy" id="1028688"/>
    <lineage>
        <taxon>Eukaryota</taxon>
        <taxon>Metazoa</taxon>
        <taxon>Spiralia</taxon>
        <taxon>Lophotrochozoa</taxon>
        <taxon>Mollusca</taxon>
        <taxon>Gastropoda</taxon>
        <taxon>Heterobranchia</taxon>
        <taxon>Euthyneura</taxon>
        <taxon>Panpulmonata</taxon>
        <taxon>Eupulmonata</taxon>
        <taxon>Stylommatophora</taxon>
        <taxon>Helicina</taxon>
        <taxon>Arionoidea</taxon>
        <taxon>Arionidae</taxon>
        <taxon>Arion</taxon>
    </lineage>
</organism>
<dbReference type="AlphaFoldDB" id="A0A0B6Y7K2"/>